<keyword evidence="2" id="KW-0949">S-adenosyl-L-methionine</keyword>
<proteinExistence type="predicted"/>
<gene>
    <name evidence="4" type="ORF">DI536_29825</name>
</gene>
<keyword evidence="1" id="KW-0489">Methyltransferase</keyword>
<dbReference type="InterPro" id="IPR050210">
    <property type="entry name" value="tRNA_Adenine-N(6)_MTase"/>
</dbReference>
<evidence type="ECO:0000259" key="3">
    <source>
        <dbReference type="Pfam" id="PF05175"/>
    </source>
</evidence>
<accession>A0A2W5SUT3</accession>
<dbReference type="InterPro" id="IPR029063">
    <property type="entry name" value="SAM-dependent_MTases_sf"/>
</dbReference>
<evidence type="ECO:0000256" key="1">
    <source>
        <dbReference type="ARBA" id="ARBA00022603"/>
    </source>
</evidence>
<evidence type="ECO:0000256" key="2">
    <source>
        <dbReference type="ARBA" id="ARBA00022691"/>
    </source>
</evidence>
<comment type="caution">
    <text evidence="4">The sequence shown here is derived from an EMBL/GenBank/DDBJ whole genome shotgun (WGS) entry which is preliminary data.</text>
</comment>
<reference evidence="4 5" key="1">
    <citation type="submission" date="2017-08" db="EMBL/GenBank/DDBJ databases">
        <title>Infants hospitalized years apart are colonized by the same room-sourced microbial strains.</title>
        <authorList>
            <person name="Brooks B."/>
            <person name="Olm M.R."/>
            <person name="Firek B.A."/>
            <person name="Baker R."/>
            <person name="Thomas B.C."/>
            <person name="Morowitz M.J."/>
            <person name="Banfield J.F."/>
        </authorList>
    </citation>
    <scope>NUCLEOTIDE SEQUENCE [LARGE SCALE GENOMIC DNA]</scope>
    <source>
        <strain evidence="4">S2_003_000_R2_14</strain>
    </source>
</reference>
<protein>
    <recommendedName>
        <fullName evidence="3">Methyltransferase small domain-containing protein</fullName>
    </recommendedName>
</protein>
<dbReference type="Pfam" id="PF05175">
    <property type="entry name" value="MTS"/>
    <property type="match status" value="1"/>
</dbReference>
<evidence type="ECO:0000313" key="5">
    <source>
        <dbReference type="Proteomes" id="UP000249061"/>
    </source>
</evidence>
<name>A0A2W5SUT3_9BACT</name>
<dbReference type="CDD" id="cd02440">
    <property type="entry name" value="AdoMet_MTases"/>
    <property type="match status" value="1"/>
</dbReference>
<dbReference type="Gene3D" id="3.40.50.150">
    <property type="entry name" value="Vaccinia Virus protein VP39"/>
    <property type="match status" value="1"/>
</dbReference>
<dbReference type="SUPFAM" id="SSF53335">
    <property type="entry name" value="S-adenosyl-L-methionine-dependent methyltransferases"/>
    <property type="match status" value="1"/>
</dbReference>
<feature type="domain" description="Methyltransferase small" evidence="3">
    <location>
        <begin position="65"/>
        <end position="145"/>
    </location>
</feature>
<dbReference type="PANTHER" id="PTHR47739:SF1">
    <property type="entry name" value="TRNA1(VAL) (ADENINE(37)-N6)-METHYLTRANSFERASE"/>
    <property type="match status" value="1"/>
</dbReference>
<dbReference type="Proteomes" id="UP000249061">
    <property type="component" value="Unassembled WGS sequence"/>
</dbReference>
<dbReference type="PANTHER" id="PTHR47739">
    <property type="entry name" value="TRNA1(VAL) (ADENINE(37)-N6)-METHYLTRANSFERASE"/>
    <property type="match status" value="1"/>
</dbReference>
<dbReference type="AlphaFoldDB" id="A0A2W5SUT3"/>
<sequence length="278" mass="30499">MAPSFKGYVLPGPTPPGLPEAEFPEGTSLDSISGQFKIFQYKKGHRFSTDDVLAAWYGTTWAPSAARVLDLGSGIGSVGMVAAWRLPHAKFVTVEAQDISVVLARKSAAFNGLTGRYDIREGDFRDANVLRDDEVFDLVLGSPPYWPLEDGLHGDHPQKIACRFEVRGDVGDYMTTAAKHLAPGGFFAFVFPVNPPHQLARVLEGARKAGLSIVRRRDVVLKEGEPPLLGLFAMVKSADLPERFRENTWNEPPLIIRTREGAVHPEYAAIKLSFGFPP</sequence>
<dbReference type="GO" id="GO:0008168">
    <property type="term" value="F:methyltransferase activity"/>
    <property type="evidence" value="ECO:0007669"/>
    <property type="project" value="UniProtKB-KW"/>
</dbReference>
<dbReference type="InterPro" id="IPR007848">
    <property type="entry name" value="Small_mtfrase_dom"/>
</dbReference>
<dbReference type="GO" id="GO:0032259">
    <property type="term" value="P:methylation"/>
    <property type="evidence" value="ECO:0007669"/>
    <property type="project" value="UniProtKB-KW"/>
</dbReference>
<dbReference type="EMBL" id="QFQP01000037">
    <property type="protein sequence ID" value="PZR06562.1"/>
    <property type="molecule type" value="Genomic_DNA"/>
</dbReference>
<keyword evidence="1" id="KW-0808">Transferase</keyword>
<organism evidence="4 5">
    <name type="scientific">Archangium gephyra</name>
    <dbReference type="NCBI Taxonomy" id="48"/>
    <lineage>
        <taxon>Bacteria</taxon>
        <taxon>Pseudomonadati</taxon>
        <taxon>Myxococcota</taxon>
        <taxon>Myxococcia</taxon>
        <taxon>Myxococcales</taxon>
        <taxon>Cystobacterineae</taxon>
        <taxon>Archangiaceae</taxon>
        <taxon>Archangium</taxon>
    </lineage>
</organism>
<evidence type="ECO:0000313" key="4">
    <source>
        <dbReference type="EMBL" id="PZR06562.1"/>
    </source>
</evidence>